<evidence type="ECO:0000256" key="11">
    <source>
        <dbReference type="ARBA" id="ARBA00023136"/>
    </source>
</evidence>
<dbReference type="EMBL" id="CP144699">
    <property type="protein sequence ID" value="WVZ20195.1"/>
    <property type="molecule type" value="Genomic_DNA"/>
</dbReference>
<feature type="region of interest" description="Disordered" evidence="13">
    <location>
        <begin position="618"/>
        <end position="638"/>
    </location>
</feature>
<keyword evidence="16" id="KW-1185">Reference proteome</keyword>
<dbReference type="AlphaFoldDB" id="A0AAQ3P206"/>
<dbReference type="CDD" id="cd06530">
    <property type="entry name" value="S26_SPase_I"/>
    <property type="match status" value="1"/>
</dbReference>
<evidence type="ECO:0000256" key="4">
    <source>
        <dbReference type="ARBA" id="ARBA00009370"/>
    </source>
</evidence>
<dbReference type="GO" id="GO:0009003">
    <property type="term" value="F:signal peptidase activity"/>
    <property type="evidence" value="ECO:0007669"/>
    <property type="project" value="UniProtKB-EC"/>
</dbReference>
<evidence type="ECO:0000256" key="2">
    <source>
        <dbReference type="ARBA" id="ARBA00004229"/>
    </source>
</evidence>
<dbReference type="PANTHER" id="PTHR43390:SF2">
    <property type="entry name" value="THYLAKOIDAL PROCESSING PEPTIDASE 2, CHLOROPLASTIC-RELATED"/>
    <property type="match status" value="1"/>
</dbReference>
<evidence type="ECO:0000256" key="7">
    <source>
        <dbReference type="ARBA" id="ARBA00022640"/>
    </source>
</evidence>
<accession>A0AAQ3P206</accession>
<dbReference type="PRINTS" id="PR00727">
    <property type="entry name" value="LEADERPTASE"/>
</dbReference>
<comment type="catalytic activity">
    <reaction evidence="1">
        <text>Cleavage of hydrophobic, N-terminal signal or leader sequences from secreted and periplasmic proteins.</text>
        <dbReference type="EC" id="3.4.21.89"/>
    </reaction>
</comment>
<evidence type="ECO:0000256" key="13">
    <source>
        <dbReference type="SAM" id="MobiDB-lite"/>
    </source>
</evidence>
<dbReference type="PANTHER" id="PTHR43390">
    <property type="entry name" value="SIGNAL PEPTIDASE I"/>
    <property type="match status" value="1"/>
</dbReference>
<dbReference type="Gene3D" id="2.10.109.10">
    <property type="entry name" value="Umud Fragment, subunit A"/>
    <property type="match status" value="1"/>
</dbReference>
<dbReference type="PROSITE" id="PS00501">
    <property type="entry name" value="SPASE_I_1"/>
    <property type="match status" value="1"/>
</dbReference>
<dbReference type="GO" id="GO:0004252">
    <property type="term" value="F:serine-type endopeptidase activity"/>
    <property type="evidence" value="ECO:0007669"/>
    <property type="project" value="InterPro"/>
</dbReference>
<dbReference type="GO" id="GO:0009535">
    <property type="term" value="C:chloroplast thylakoid membrane"/>
    <property type="evidence" value="ECO:0007669"/>
    <property type="project" value="TreeGrafter"/>
</dbReference>
<dbReference type="InterPro" id="IPR019756">
    <property type="entry name" value="Pept_S26A_signal_pept_1_Ser-AS"/>
</dbReference>
<dbReference type="InterPro" id="IPR019533">
    <property type="entry name" value="Peptidase_S26"/>
</dbReference>
<evidence type="ECO:0000313" key="15">
    <source>
        <dbReference type="EMBL" id="WVZ20195.1"/>
    </source>
</evidence>
<keyword evidence="6" id="KW-0150">Chloroplast</keyword>
<evidence type="ECO:0000256" key="3">
    <source>
        <dbReference type="ARBA" id="ARBA00004370"/>
    </source>
</evidence>
<evidence type="ECO:0000256" key="12">
    <source>
        <dbReference type="PIRSR" id="PIRSR600223-1"/>
    </source>
</evidence>
<evidence type="ECO:0000256" key="9">
    <source>
        <dbReference type="ARBA" id="ARBA00022801"/>
    </source>
</evidence>
<evidence type="ECO:0000256" key="10">
    <source>
        <dbReference type="ARBA" id="ARBA00022946"/>
    </source>
</evidence>
<dbReference type="GO" id="GO:0006465">
    <property type="term" value="P:signal peptide processing"/>
    <property type="evidence" value="ECO:0007669"/>
    <property type="project" value="InterPro"/>
</dbReference>
<dbReference type="GO" id="GO:0010027">
    <property type="term" value="P:thylakoid membrane organization"/>
    <property type="evidence" value="ECO:0007669"/>
    <property type="project" value="TreeGrafter"/>
</dbReference>
<protein>
    <recommendedName>
        <fullName evidence="5">signal peptidase I</fullName>
        <ecNumber evidence="5">3.4.21.89</ecNumber>
    </recommendedName>
</protein>
<dbReference type="Pfam" id="PF10502">
    <property type="entry name" value="Peptidase_S26"/>
    <property type="match status" value="1"/>
</dbReference>
<evidence type="ECO:0000313" key="16">
    <source>
        <dbReference type="Proteomes" id="UP001374535"/>
    </source>
</evidence>
<dbReference type="PROSITE" id="PS00761">
    <property type="entry name" value="SPASE_I_3"/>
    <property type="match status" value="1"/>
</dbReference>
<dbReference type="InterPro" id="IPR000223">
    <property type="entry name" value="Pept_S26A_signal_pept_1"/>
</dbReference>
<proteinExistence type="inferred from homology"/>
<name>A0AAQ3P206_VIGMU</name>
<feature type="region of interest" description="Disordered" evidence="13">
    <location>
        <begin position="162"/>
        <end position="184"/>
    </location>
</feature>
<feature type="active site" evidence="12">
    <location>
        <position position="484"/>
    </location>
</feature>
<sequence>MLQHWNRIPCLRNEEAWNGIQWLQLNTTPHKLLSSSPWETSLSFLSSLSPLHFLSGFLCWHSPQPEATIASMGIYTFNSDEEKRLLDPDTRNLYSDTLPSKNHGKPGSRYAKLVSGYAWFTNSWKTSFYWIRIHLLVFFIRLSRHHQTPSSSAAKAWRGTCQTPHCERRRRRSQTEKEKMRKRRERKTYRTLFNLLRSRPPSSLPEASRNYSRHFWDRVGGDSLPCLPLHLSIRLSRFRFSDSFFENASRCLLGFPNCQIRFPESTLYLFFLQLINFVVMAIRVTFSFSGYVAQNLVSSAGVRVANSRCVQECWIRTRLFGATQKTELDSSAGGVRNFSRSNCWAQSTYSTLAGEFLGDGCKSPIILGLISIMKSTAGVSGSSAAAAGIFGISPFKTNSIIPFLPGSKWLPCNESIPDPTSWEVDKGGTKHTVPNDVPGFGKTGWLSRLLNVSSEDAKAAFTAITVSLLFKSSLAEPRSIPSASMYPTLEVGDRVLTEKVSFLFRKPDVSDIVIFKAPRCLEEYGFTSSDVFIKRIVAKAGDCVEVRDGKLLVNGVAEEQEFVLEPLAYEMDPMVVPEGYVFVMGDNRNNSLDSHNWGPLPIENIVGRSMFRYWPPSKVSDSDTLRKLPPRNKSVAIS</sequence>
<evidence type="ECO:0000259" key="14">
    <source>
        <dbReference type="Pfam" id="PF10502"/>
    </source>
</evidence>
<keyword evidence="9" id="KW-0378">Hydrolase</keyword>
<keyword evidence="8" id="KW-0645">Protease</keyword>
<keyword evidence="11" id="KW-0472">Membrane</keyword>
<evidence type="ECO:0000256" key="8">
    <source>
        <dbReference type="ARBA" id="ARBA00022670"/>
    </source>
</evidence>
<comment type="similarity">
    <text evidence="4">Belongs to the peptidase S26 family.</text>
</comment>
<dbReference type="NCBIfam" id="TIGR02227">
    <property type="entry name" value="sigpep_I_bact"/>
    <property type="match status" value="1"/>
</dbReference>
<evidence type="ECO:0000256" key="1">
    <source>
        <dbReference type="ARBA" id="ARBA00000677"/>
    </source>
</evidence>
<comment type="subcellular location">
    <subcellularLocation>
        <location evidence="3">Membrane</location>
    </subcellularLocation>
    <subcellularLocation>
        <location evidence="2">Plastid</location>
        <location evidence="2">Chloroplast</location>
    </subcellularLocation>
</comment>
<keyword evidence="7" id="KW-0934">Plastid</keyword>
<reference evidence="15 16" key="1">
    <citation type="journal article" date="2023" name="Life. Sci Alliance">
        <title>Evolutionary insights into 3D genome organization and epigenetic landscape of Vigna mungo.</title>
        <authorList>
            <person name="Junaid A."/>
            <person name="Singh B."/>
            <person name="Bhatia S."/>
        </authorList>
    </citation>
    <scope>NUCLEOTIDE SEQUENCE [LARGE SCALE GENOMIC DNA]</scope>
    <source>
        <strain evidence="15">Urdbean</strain>
    </source>
</reference>
<dbReference type="Proteomes" id="UP001374535">
    <property type="component" value="Chromosome 2"/>
</dbReference>
<keyword evidence="10" id="KW-0809">Transit peptide</keyword>
<evidence type="ECO:0000256" key="6">
    <source>
        <dbReference type="ARBA" id="ARBA00022528"/>
    </source>
</evidence>
<organism evidence="15 16">
    <name type="scientific">Vigna mungo</name>
    <name type="common">Black gram</name>
    <name type="synonym">Phaseolus mungo</name>
    <dbReference type="NCBI Taxonomy" id="3915"/>
    <lineage>
        <taxon>Eukaryota</taxon>
        <taxon>Viridiplantae</taxon>
        <taxon>Streptophyta</taxon>
        <taxon>Embryophyta</taxon>
        <taxon>Tracheophyta</taxon>
        <taxon>Spermatophyta</taxon>
        <taxon>Magnoliopsida</taxon>
        <taxon>eudicotyledons</taxon>
        <taxon>Gunneridae</taxon>
        <taxon>Pentapetalae</taxon>
        <taxon>rosids</taxon>
        <taxon>fabids</taxon>
        <taxon>Fabales</taxon>
        <taxon>Fabaceae</taxon>
        <taxon>Papilionoideae</taxon>
        <taxon>50 kb inversion clade</taxon>
        <taxon>NPAAA clade</taxon>
        <taxon>indigoferoid/millettioid clade</taxon>
        <taxon>Phaseoleae</taxon>
        <taxon>Vigna</taxon>
    </lineage>
</organism>
<feature type="domain" description="Peptidase S26" evidence="14">
    <location>
        <begin position="457"/>
        <end position="614"/>
    </location>
</feature>
<dbReference type="EC" id="3.4.21.89" evidence="5"/>
<gene>
    <name evidence="15" type="ORF">V8G54_007517</name>
</gene>
<evidence type="ECO:0000256" key="5">
    <source>
        <dbReference type="ARBA" id="ARBA00013208"/>
    </source>
</evidence>
<dbReference type="InterPro" id="IPR019758">
    <property type="entry name" value="Pept_S26A_signal_pept_1_CS"/>
</dbReference>
<feature type="active site" evidence="12">
    <location>
        <position position="534"/>
    </location>
</feature>
<dbReference type="FunFam" id="2.10.109.10:FF:000012">
    <property type="entry name" value="Peptidase/ serine-type peptidase"/>
    <property type="match status" value="1"/>
</dbReference>
<dbReference type="InterPro" id="IPR036286">
    <property type="entry name" value="LexA/Signal_pep-like_sf"/>
</dbReference>
<dbReference type="SUPFAM" id="SSF51306">
    <property type="entry name" value="LexA/Signal peptidase"/>
    <property type="match status" value="1"/>
</dbReference>